<feature type="chain" id="PRO_5008748210" evidence="1">
    <location>
        <begin position="29"/>
        <end position="57"/>
    </location>
</feature>
<gene>
    <name evidence="2" type="ORF">GA0070604_4015</name>
</gene>
<dbReference type="RefSeq" id="WP_208602128.1">
    <property type="nucleotide sequence ID" value="NZ_FMHY01000002.1"/>
</dbReference>
<evidence type="ECO:0000256" key="1">
    <source>
        <dbReference type="SAM" id="SignalP"/>
    </source>
</evidence>
<evidence type="ECO:0000313" key="2">
    <source>
        <dbReference type="EMBL" id="SCL59261.1"/>
    </source>
</evidence>
<accession>A0A1C6UZ16</accession>
<dbReference type="EMBL" id="FMHY01000002">
    <property type="protein sequence ID" value="SCL59261.1"/>
    <property type="molecule type" value="Genomic_DNA"/>
</dbReference>
<feature type="signal peptide" evidence="1">
    <location>
        <begin position="1"/>
        <end position="28"/>
    </location>
</feature>
<proteinExistence type="predicted"/>
<organism evidence="2 3">
    <name type="scientific">Micromonospora eburnea</name>
    <dbReference type="NCBI Taxonomy" id="227316"/>
    <lineage>
        <taxon>Bacteria</taxon>
        <taxon>Bacillati</taxon>
        <taxon>Actinomycetota</taxon>
        <taxon>Actinomycetes</taxon>
        <taxon>Micromonosporales</taxon>
        <taxon>Micromonosporaceae</taxon>
        <taxon>Micromonospora</taxon>
    </lineage>
</organism>
<name>A0A1C6UZ16_9ACTN</name>
<protein>
    <submittedName>
        <fullName evidence="2">Uncharacterized protein</fullName>
    </submittedName>
</protein>
<sequence length="57" mass="5974">MSTHTKRRLSATMAGLAIALIPLAPASAAESTTAAPTDTVQANVSESVPAYKPWEKY</sequence>
<reference evidence="3" key="1">
    <citation type="submission" date="2016-06" db="EMBL/GenBank/DDBJ databases">
        <authorList>
            <person name="Varghese N."/>
            <person name="Submissions Spin"/>
        </authorList>
    </citation>
    <scope>NUCLEOTIDE SEQUENCE [LARGE SCALE GENOMIC DNA]</scope>
    <source>
        <strain evidence="3">DSM 44814</strain>
    </source>
</reference>
<evidence type="ECO:0000313" key="3">
    <source>
        <dbReference type="Proteomes" id="UP000199696"/>
    </source>
</evidence>
<dbReference type="Proteomes" id="UP000199696">
    <property type="component" value="Unassembled WGS sequence"/>
</dbReference>
<keyword evidence="1" id="KW-0732">Signal</keyword>
<keyword evidence="3" id="KW-1185">Reference proteome</keyword>
<dbReference type="AlphaFoldDB" id="A0A1C6UZ16"/>